<keyword evidence="1" id="KW-0472">Membrane</keyword>
<protein>
    <submittedName>
        <fullName evidence="2">Uncharacterized protein</fullName>
    </submittedName>
</protein>
<evidence type="ECO:0000313" key="3">
    <source>
        <dbReference type="Proteomes" id="UP000578112"/>
    </source>
</evidence>
<feature type="transmembrane region" description="Helical" evidence="1">
    <location>
        <begin position="12"/>
        <end position="32"/>
    </location>
</feature>
<keyword evidence="1" id="KW-0812">Transmembrane</keyword>
<comment type="caution">
    <text evidence="2">The sequence shown here is derived from an EMBL/GenBank/DDBJ whole genome shotgun (WGS) entry which is preliminary data.</text>
</comment>
<accession>A0A7W7HVN0</accession>
<evidence type="ECO:0000313" key="2">
    <source>
        <dbReference type="EMBL" id="MBB4761590.1"/>
    </source>
</evidence>
<proteinExistence type="predicted"/>
<keyword evidence="1" id="KW-1133">Transmembrane helix</keyword>
<dbReference type="EMBL" id="JACHNH010000001">
    <property type="protein sequence ID" value="MBB4761590.1"/>
    <property type="molecule type" value="Genomic_DNA"/>
</dbReference>
<feature type="transmembrane region" description="Helical" evidence="1">
    <location>
        <begin position="38"/>
        <end position="58"/>
    </location>
</feature>
<keyword evidence="3" id="KW-1185">Reference proteome</keyword>
<evidence type="ECO:0000256" key="1">
    <source>
        <dbReference type="SAM" id="Phobius"/>
    </source>
</evidence>
<reference evidence="2 3" key="1">
    <citation type="submission" date="2020-08" db="EMBL/GenBank/DDBJ databases">
        <title>Sequencing the genomes of 1000 actinobacteria strains.</title>
        <authorList>
            <person name="Klenk H.-P."/>
        </authorList>
    </citation>
    <scope>NUCLEOTIDE SEQUENCE [LARGE SCALE GENOMIC DNA]</scope>
    <source>
        <strain evidence="2 3">DSM 43149</strain>
    </source>
</reference>
<name>A0A7W7HVN0_9ACTN</name>
<gene>
    <name evidence="2" type="ORF">BJ971_002146</name>
</gene>
<dbReference type="RefSeq" id="WP_184992080.1">
    <property type="nucleotide sequence ID" value="NZ_BOMK01000001.1"/>
</dbReference>
<dbReference type="Proteomes" id="UP000578112">
    <property type="component" value="Unassembled WGS sequence"/>
</dbReference>
<sequence>MRPRADLAIAPLYLVVLLLCTALIVPVATTWVRSDADAMVGTRVWSGQILAVYFVAWCRTRTG</sequence>
<organism evidence="2 3">
    <name type="scientific">Actinoplanes digitatis</name>
    <dbReference type="NCBI Taxonomy" id="1868"/>
    <lineage>
        <taxon>Bacteria</taxon>
        <taxon>Bacillati</taxon>
        <taxon>Actinomycetota</taxon>
        <taxon>Actinomycetes</taxon>
        <taxon>Micromonosporales</taxon>
        <taxon>Micromonosporaceae</taxon>
        <taxon>Actinoplanes</taxon>
    </lineage>
</organism>
<dbReference type="AlphaFoldDB" id="A0A7W7HVN0"/>